<dbReference type="InterPro" id="IPR000086">
    <property type="entry name" value="NUDIX_hydrolase_dom"/>
</dbReference>
<feature type="domain" description="Nudix hydrolase" evidence="4">
    <location>
        <begin position="11"/>
        <end position="156"/>
    </location>
</feature>
<protein>
    <submittedName>
        <fullName evidence="5">NUDIX domain protein</fullName>
    </submittedName>
</protein>
<keyword evidence="6" id="KW-1185">Reference proteome</keyword>
<dbReference type="Proteomes" id="UP000829494">
    <property type="component" value="Chromosome"/>
</dbReference>
<evidence type="ECO:0000313" key="6">
    <source>
        <dbReference type="Proteomes" id="UP000829494"/>
    </source>
</evidence>
<dbReference type="SUPFAM" id="SSF55811">
    <property type="entry name" value="Nudix"/>
    <property type="match status" value="1"/>
</dbReference>
<reference evidence="5 6" key="1">
    <citation type="submission" date="2022-03" db="EMBL/GenBank/DDBJ databases">
        <title>Complete genome of Streptomyces rimosus ssp. rimosus R7 (=ATCC 10970).</title>
        <authorList>
            <person name="Beganovic S."/>
            <person name="Ruckert C."/>
            <person name="Busche T."/>
            <person name="Kalinowski J."/>
            <person name="Wittmann C."/>
        </authorList>
    </citation>
    <scope>NUCLEOTIDE SEQUENCE [LARGE SCALE GENOMIC DNA]</scope>
    <source>
        <strain evidence="5 6">R7</strain>
    </source>
</reference>
<dbReference type="InterPro" id="IPR015797">
    <property type="entry name" value="NUDIX_hydrolase-like_dom_sf"/>
</dbReference>
<evidence type="ECO:0000259" key="4">
    <source>
        <dbReference type="PROSITE" id="PS51462"/>
    </source>
</evidence>
<gene>
    <name evidence="5" type="ORF">SRIMR7_03010</name>
</gene>
<sequence length="174" mass="19525">MHQGYDIADPPPVRIGGQGLLTDADGRVLAVRPTYVKEPEHSYQLVGGHALENEAYEDAAVREVHEETGLLLAPGRLLVIDRIDAKPPTEQEEGRALGYNFVLDFGTVPADTTIRLPAPSGAGESPELDDYQFFTDDELEAHCQDYMVKRIRWARRARASEWTFELHRGELVQR</sequence>
<keyword evidence="3" id="KW-0460">Magnesium</keyword>
<dbReference type="PANTHER" id="PTHR43046">
    <property type="entry name" value="GDP-MANNOSE MANNOSYL HYDROLASE"/>
    <property type="match status" value="1"/>
</dbReference>
<dbReference type="EMBL" id="CP094298">
    <property type="protein sequence ID" value="UNZ01101.1"/>
    <property type="molecule type" value="Genomic_DNA"/>
</dbReference>
<dbReference type="PROSITE" id="PS51462">
    <property type="entry name" value="NUDIX"/>
    <property type="match status" value="1"/>
</dbReference>
<accession>A0ABY3YSY3</accession>
<name>A0ABY3YSY3_STRRM</name>
<evidence type="ECO:0000256" key="1">
    <source>
        <dbReference type="ARBA" id="ARBA00001946"/>
    </source>
</evidence>
<dbReference type="PROSITE" id="PS00893">
    <property type="entry name" value="NUDIX_BOX"/>
    <property type="match status" value="1"/>
</dbReference>
<evidence type="ECO:0000256" key="2">
    <source>
        <dbReference type="ARBA" id="ARBA00022801"/>
    </source>
</evidence>
<dbReference type="Gene3D" id="3.90.79.10">
    <property type="entry name" value="Nucleoside Triphosphate Pyrophosphohydrolase"/>
    <property type="match status" value="1"/>
</dbReference>
<keyword evidence="2" id="KW-0378">Hydrolase</keyword>
<dbReference type="RefSeq" id="WP_003979390.1">
    <property type="nucleotide sequence ID" value="NZ_CP043497.1"/>
</dbReference>
<evidence type="ECO:0000313" key="5">
    <source>
        <dbReference type="EMBL" id="UNZ01101.1"/>
    </source>
</evidence>
<dbReference type="Pfam" id="PF00293">
    <property type="entry name" value="NUDIX"/>
    <property type="match status" value="1"/>
</dbReference>
<evidence type="ECO:0000256" key="3">
    <source>
        <dbReference type="ARBA" id="ARBA00022842"/>
    </source>
</evidence>
<dbReference type="GeneID" id="66859817"/>
<comment type="cofactor">
    <cofactor evidence="1">
        <name>Mg(2+)</name>
        <dbReference type="ChEBI" id="CHEBI:18420"/>
    </cofactor>
</comment>
<organism evidence="5 6">
    <name type="scientific">Streptomyces rimosus subsp. rimosus</name>
    <dbReference type="NCBI Taxonomy" id="132474"/>
    <lineage>
        <taxon>Bacteria</taxon>
        <taxon>Bacillati</taxon>
        <taxon>Actinomycetota</taxon>
        <taxon>Actinomycetes</taxon>
        <taxon>Kitasatosporales</taxon>
        <taxon>Streptomycetaceae</taxon>
        <taxon>Streptomyces</taxon>
    </lineage>
</organism>
<dbReference type="InterPro" id="IPR020084">
    <property type="entry name" value="NUDIX_hydrolase_CS"/>
</dbReference>
<dbReference type="PANTHER" id="PTHR43046:SF12">
    <property type="entry name" value="GDP-MANNOSE MANNOSYL HYDROLASE"/>
    <property type="match status" value="1"/>
</dbReference>
<proteinExistence type="predicted"/>